<accession>A0ABD5BHV2</accession>
<organism evidence="1 2">
    <name type="scientific">Serratia marcescens</name>
    <dbReference type="NCBI Taxonomy" id="615"/>
    <lineage>
        <taxon>Bacteria</taxon>
        <taxon>Pseudomonadati</taxon>
        <taxon>Pseudomonadota</taxon>
        <taxon>Gammaproteobacteria</taxon>
        <taxon>Enterobacterales</taxon>
        <taxon>Yersiniaceae</taxon>
        <taxon>Serratia</taxon>
    </lineage>
</organism>
<dbReference type="RefSeq" id="WP_309212947.1">
    <property type="nucleotide sequence ID" value="NZ_JAVIPQ010000140.1"/>
</dbReference>
<dbReference type="Proteomes" id="UP001234811">
    <property type="component" value="Unassembled WGS sequence"/>
</dbReference>
<comment type="caution">
    <text evidence="1">The sequence shown here is derived from an EMBL/GenBank/DDBJ whole genome shotgun (WGS) entry which is preliminary data.</text>
</comment>
<feature type="non-terminal residue" evidence="1">
    <location>
        <position position="1"/>
    </location>
</feature>
<name>A0ABD5BHV2_SERMA</name>
<gene>
    <name evidence="1" type="ORF">RF091_10435</name>
</gene>
<sequence length="91" mass="10361">KTVENPTIYPVSDHCPELTLAIPVENDVRSEALVDTRADLTLTSSDLFERPRAEAKRQNQTLKSQRCELNVQSYSQNEVQLEQIAPIHRTI</sequence>
<protein>
    <submittedName>
        <fullName evidence="1">Uncharacterized protein</fullName>
    </submittedName>
</protein>
<proteinExistence type="predicted"/>
<evidence type="ECO:0000313" key="1">
    <source>
        <dbReference type="EMBL" id="MDQ9555927.1"/>
    </source>
</evidence>
<reference evidence="1 2" key="1">
    <citation type="submission" date="2023-07" db="EMBL/GenBank/DDBJ databases">
        <title>Pathogens genome sequencing project 196.</title>
        <authorList>
            <person name="Cao X."/>
        </authorList>
    </citation>
    <scope>NUCLEOTIDE SEQUENCE [LARGE SCALE GENOMIC DNA]</scope>
    <source>
        <strain evidence="1 2">SM41</strain>
    </source>
</reference>
<dbReference type="EMBL" id="JAVIPQ010000140">
    <property type="protein sequence ID" value="MDQ9555927.1"/>
    <property type="molecule type" value="Genomic_DNA"/>
</dbReference>
<dbReference type="AlphaFoldDB" id="A0ABD5BHV2"/>
<feature type="non-terminal residue" evidence="1">
    <location>
        <position position="91"/>
    </location>
</feature>
<evidence type="ECO:0000313" key="2">
    <source>
        <dbReference type="Proteomes" id="UP001234811"/>
    </source>
</evidence>